<dbReference type="EMBL" id="JALNTZ010000005">
    <property type="protein sequence ID" value="KAJ3652422.1"/>
    <property type="molecule type" value="Genomic_DNA"/>
</dbReference>
<dbReference type="Proteomes" id="UP001168821">
    <property type="component" value="Unassembled WGS sequence"/>
</dbReference>
<dbReference type="InterPro" id="IPR009081">
    <property type="entry name" value="PP-bd_ACP"/>
</dbReference>
<dbReference type="GO" id="GO:0006633">
    <property type="term" value="P:fatty acid biosynthetic process"/>
    <property type="evidence" value="ECO:0007669"/>
    <property type="project" value="TreeGrafter"/>
</dbReference>
<dbReference type="CDD" id="cd08954">
    <property type="entry name" value="KR_1_FAS_SDR_x"/>
    <property type="match status" value="1"/>
</dbReference>
<dbReference type="PANTHER" id="PTHR43775">
    <property type="entry name" value="FATTY ACID SYNTHASE"/>
    <property type="match status" value="1"/>
</dbReference>
<comment type="caution">
    <text evidence="4">The sequence shown here is derived from an EMBL/GenBank/DDBJ whole genome shotgun (WGS) entry which is preliminary data.</text>
</comment>
<dbReference type="GO" id="GO:0004312">
    <property type="term" value="F:fatty acid synthase activity"/>
    <property type="evidence" value="ECO:0007669"/>
    <property type="project" value="TreeGrafter"/>
</dbReference>
<dbReference type="InterPro" id="IPR013968">
    <property type="entry name" value="PKS_KR"/>
</dbReference>
<dbReference type="InterPro" id="IPR029058">
    <property type="entry name" value="AB_hydrolase_fold"/>
</dbReference>
<dbReference type="InterPro" id="IPR006162">
    <property type="entry name" value="Ppantetheine_attach_site"/>
</dbReference>
<dbReference type="Gene3D" id="3.40.50.1820">
    <property type="entry name" value="alpha/beta hydrolase"/>
    <property type="match status" value="1"/>
</dbReference>
<reference evidence="4" key="1">
    <citation type="journal article" date="2023" name="G3 (Bethesda)">
        <title>Whole genome assemblies of Zophobas morio and Tenebrio molitor.</title>
        <authorList>
            <person name="Kaur S."/>
            <person name="Stinson S.A."/>
            <person name="diCenzo G.C."/>
        </authorList>
    </citation>
    <scope>NUCLEOTIDE SEQUENCE</scope>
    <source>
        <strain evidence="4">QUZm001</strain>
    </source>
</reference>
<dbReference type="Gene3D" id="3.40.50.720">
    <property type="entry name" value="NAD(P)-binding Rossmann-like Domain"/>
    <property type="match status" value="1"/>
</dbReference>
<protein>
    <recommendedName>
        <fullName evidence="3">Ketoreductase domain-containing protein</fullName>
    </recommendedName>
</protein>
<dbReference type="InterPro" id="IPR036736">
    <property type="entry name" value="ACP-like_sf"/>
</dbReference>
<evidence type="ECO:0000313" key="4">
    <source>
        <dbReference type="EMBL" id="KAJ3652422.1"/>
    </source>
</evidence>
<name>A0AA38IEA8_9CUCU</name>
<dbReference type="Pfam" id="PF08659">
    <property type="entry name" value="KR"/>
    <property type="match status" value="2"/>
</dbReference>
<dbReference type="PANTHER" id="PTHR43775:SF23">
    <property type="entry name" value="FATTY ACID SYNTHASE 3"/>
    <property type="match status" value="1"/>
</dbReference>
<evidence type="ECO:0000259" key="3">
    <source>
        <dbReference type="SMART" id="SM00822"/>
    </source>
</evidence>
<dbReference type="SUPFAM" id="SSF47336">
    <property type="entry name" value="ACP-like"/>
    <property type="match status" value="1"/>
</dbReference>
<sequence>MAGRRSFIQVHTRSRAQEIIDKIRLVKSLPKEERETKNDDGGSILPFWRVRRAKVSSVFIPQNPLGFYSPTYYMSNALRYLKEKHSRIDRHTHMKTEQTQDLHICKLDGRTRIIMRVWRSNNVLNKIYQFHLRAQKIPRGGVVAQVEPAHTHISITNVPCETRRLRSQIRSGVPAITKPAALKTRDRPTEAIQNPRTCAGGRDIVDPALYLPDCLGLNHTRTKHKEVTWGGRLGFGLVMEKKPFFNASPLVPTFQAGKYDLCIHRCPGIHRVALTSLGYLYDFLCVLDAPESGCLSCRCQVLFKLSVHCSHQAILYHLHLVRCQLTKRMLYINHSYTEMTCSYLPVAMFLEVVSCLLILVCFCATGGVEVEDGILFVACSLPLGFIPEEYGPGFDCFFCDVRYTYVVIGGLGDVGLELSDWLVLRGARKLVLSSRSGIQNGYHLQRINRILDLVLSNIDPIVTKASDVLVDEDPHHPSLMATIKFQKTANRNLPNSSSSSYNFHKADLNSLYEALMEKRMSLDLLIFNLAVVLKDSLFENQTHENFEASFAPKARVTLHLDRVNRKLCPKLRYFVVFSSVSCGRGNPGQSNYGMANSVMERICENRKREGLPAVAIQWGAIGEVGLVAKMQKENKELVIGGTLQQKISSCLEVLDVLLKRKYPVVSSMVVAGKHQKTDRFNAVEAVAQVLGIKDMKTISRYTIFAELGMDSMRVTEIVQLLEKDFEIYVTSKGVRNLTFAKLTEIEAEKMGKSEEVVSQKLSKNFLIQFIPEREIIQLPTVKLISRVDSQGEAPTVLVLPGVEGVFKPLEFLTNSFGVQYNYNKSENNIEEIAHNTLPHIETYLSKKIPFYIIGYSFVTLVGLEMISLLEEKGYNGIMILIDGSPAYVTSSLKTQFAHETEVQFQTAILTKVSSFVISFDVFTQYEEALLKSKDFDERMDLFFSLIPPETRNKQKLEKQAGVAVYNRLKAALNYTFKNKNIKSTVHLFKAKYPMVDEEDDYQLSNVCDN</sequence>
<organism evidence="4 5">
    <name type="scientific">Zophobas morio</name>
    <dbReference type="NCBI Taxonomy" id="2755281"/>
    <lineage>
        <taxon>Eukaryota</taxon>
        <taxon>Metazoa</taxon>
        <taxon>Ecdysozoa</taxon>
        <taxon>Arthropoda</taxon>
        <taxon>Hexapoda</taxon>
        <taxon>Insecta</taxon>
        <taxon>Pterygota</taxon>
        <taxon>Neoptera</taxon>
        <taxon>Endopterygota</taxon>
        <taxon>Coleoptera</taxon>
        <taxon>Polyphaga</taxon>
        <taxon>Cucujiformia</taxon>
        <taxon>Tenebrionidae</taxon>
        <taxon>Zophobas</taxon>
    </lineage>
</organism>
<accession>A0AA38IEA8</accession>
<keyword evidence="5" id="KW-1185">Reference proteome</keyword>
<evidence type="ECO:0000256" key="2">
    <source>
        <dbReference type="ARBA" id="ARBA00022553"/>
    </source>
</evidence>
<dbReference type="Pfam" id="PF00550">
    <property type="entry name" value="PP-binding"/>
    <property type="match status" value="1"/>
</dbReference>
<evidence type="ECO:0000313" key="5">
    <source>
        <dbReference type="Proteomes" id="UP001168821"/>
    </source>
</evidence>
<dbReference type="SMART" id="SM00822">
    <property type="entry name" value="PKS_KR"/>
    <property type="match status" value="1"/>
</dbReference>
<dbReference type="InterPro" id="IPR050091">
    <property type="entry name" value="PKS_NRPS_Biosynth_Enz"/>
</dbReference>
<dbReference type="InterPro" id="IPR057326">
    <property type="entry name" value="KR_dom"/>
</dbReference>
<dbReference type="PROSITE" id="PS00012">
    <property type="entry name" value="PHOSPHOPANTETHEINE"/>
    <property type="match status" value="1"/>
</dbReference>
<keyword evidence="1" id="KW-0596">Phosphopantetheine</keyword>
<proteinExistence type="predicted"/>
<dbReference type="InterPro" id="IPR036291">
    <property type="entry name" value="NAD(P)-bd_dom_sf"/>
</dbReference>
<dbReference type="Gene3D" id="1.10.1200.10">
    <property type="entry name" value="ACP-like"/>
    <property type="match status" value="1"/>
</dbReference>
<dbReference type="AlphaFoldDB" id="A0AA38IEA8"/>
<dbReference type="SUPFAM" id="SSF53474">
    <property type="entry name" value="alpha/beta-Hydrolases"/>
    <property type="match status" value="1"/>
</dbReference>
<gene>
    <name evidence="4" type="ORF">Zmor_018390</name>
</gene>
<feature type="domain" description="Ketoreductase" evidence="3">
    <location>
        <begin position="403"/>
        <end position="624"/>
    </location>
</feature>
<dbReference type="SUPFAM" id="SSF51735">
    <property type="entry name" value="NAD(P)-binding Rossmann-fold domains"/>
    <property type="match status" value="1"/>
</dbReference>
<keyword evidence="2" id="KW-0597">Phosphoprotein</keyword>
<evidence type="ECO:0000256" key="1">
    <source>
        <dbReference type="ARBA" id="ARBA00022450"/>
    </source>
</evidence>